<keyword evidence="6" id="KW-0496">Mitochondrion</keyword>
<evidence type="ECO:0000313" key="8">
    <source>
        <dbReference type="Proteomes" id="UP000789831"/>
    </source>
</evidence>
<comment type="subcellular location">
    <subcellularLocation>
        <location evidence="2">Mitochondrion</location>
    </subcellularLocation>
</comment>
<evidence type="ECO:0000256" key="2">
    <source>
        <dbReference type="ARBA" id="ARBA00004173"/>
    </source>
</evidence>
<dbReference type="PANTHER" id="PTHR28071">
    <property type="entry name" value="REDOX PROTEIN FMP46, MITOCHONDRIAL-RELATED"/>
    <property type="match status" value="1"/>
</dbReference>
<dbReference type="InterPro" id="IPR006660">
    <property type="entry name" value="Arsenate_reductase-like"/>
</dbReference>
<evidence type="ECO:0000256" key="3">
    <source>
        <dbReference type="ARBA" id="ARBA00009734"/>
    </source>
</evidence>
<dbReference type="GO" id="GO:0005739">
    <property type="term" value="C:mitochondrion"/>
    <property type="evidence" value="ECO:0007669"/>
    <property type="project" value="UniProtKB-SubCell"/>
</dbReference>
<feature type="non-terminal residue" evidence="7">
    <location>
        <position position="154"/>
    </location>
</feature>
<dbReference type="Pfam" id="PF07955">
    <property type="entry name" value="DUF1687"/>
    <property type="match status" value="1"/>
</dbReference>
<dbReference type="EMBL" id="CAJVPL010002725">
    <property type="protein sequence ID" value="CAG8618212.1"/>
    <property type="molecule type" value="Genomic_DNA"/>
</dbReference>
<organism evidence="7 8">
    <name type="scientific">Ambispora gerdemannii</name>
    <dbReference type="NCBI Taxonomy" id="144530"/>
    <lineage>
        <taxon>Eukaryota</taxon>
        <taxon>Fungi</taxon>
        <taxon>Fungi incertae sedis</taxon>
        <taxon>Mucoromycota</taxon>
        <taxon>Glomeromycotina</taxon>
        <taxon>Glomeromycetes</taxon>
        <taxon>Archaeosporales</taxon>
        <taxon>Ambisporaceae</taxon>
        <taxon>Ambispora</taxon>
    </lineage>
</organism>
<comment type="function">
    <text evidence="1">Putative mitochondrial redox protein which could be involved in the reduction of small toxic molecules.</text>
</comment>
<dbReference type="PROSITE" id="PS51353">
    <property type="entry name" value="ARSC"/>
    <property type="match status" value="1"/>
</dbReference>
<reference evidence="7" key="1">
    <citation type="submission" date="2021-06" db="EMBL/GenBank/DDBJ databases">
        <authorList>
            <person name="Kallberg Y."/>
            <person name="Tangrot J."/>
            <person name="Rosling A."/>
        </authorList>
    </citation>
    <scope>NUCLEOTIDE SEQUENCE</scope>
    <source>
        <strain evidence="7">MT106</strain>
    </source>
</reference>
<comment type="similarity">
    <text evidence="3">Belongs to the FMP46 family.</text>
</comment>
<keyword evidence="5" id="KW-0560">Oxidoreductase</keyword>
<evidence type="ECO:0000256" key="6">
    <source>
        <dbReference type="ARBA" id="ARBA00023128"/>
    </source>
</evidence>
<accession>A0A9N9CVZ9</accession>
<dbReference type="OrthoDB" id="59229at2759"/>
<protein>
    <submittedName>
        <fullName evidence="7">11625_t:CDS:1</fullName>
    </submittedName>
</protein>
<dbReference type="GO" id="GO:0016491">
    <property type="term" value="F:oxidoreductase activity"/>
    <property type="evidence" value="ECO:0007669"/>
    <property type="project" value="UniProtKB-KW"/>
</dbReference>
<dbReference type="InterPro" id="IPR012882">
    <property type="entry name" value="Fmp46"/>
</dbReference>
<dbReference type="PANTHER" id="PTHR28071:SF1">
    <property type="entry name" value="REDOX PROTEIN FMP46, MITOCHONDRIAL-RELATED"/>
    <property type="match status" value="1"/>
</dbReference>
<dbReference type="Proteomes" id="UP000789831">
    <property type="component" value="Unassembled WGS sequence"/>
</dbReference>
<name>A0A9N9CVZ9_9GLOM</name>
<evidence type="ECO:0000313" key="7">
    <source>
        <dbReference type="EMBL" id="CAG8618212.1"/>
    </source>
</evidence>
<keyword evidence="8" id="KW-1185">Reference proteome</keyword>
<evidence type="ECO:0000256" key="1">
    <source>
        <dbReference type="ARBA" id="ARBA00002963"/>
    </source>
</evidence>
<evidence type="ECO:0000256" key="5">
    <source>
        <dbReference type="ARBA" id="ARBA00023002"/>
    </source>
</evidence>
<evidence type="ECO:0000256" key="4">
    <source>
        <dbReference type="ARBA" id="ARBA00022946"/>
    </source>
</evidence>
<dbReference type="InterPro" id="IPR036249">
    <property type="entry name" value="Thioredoxin-like_sf"/>
</dbReference>
<dbReference type="AlphaFoldDB" id="A0A9N9CVZ9"/>
<gene>
    <name evidence="7" type="ORF">AGERDE_LOCUS9933</name>
</gene>
<dbReference type="SUPFAM" id="SSF52833">
    <property type="entry name" value="Thioredoxin-like"/>
    <property type="match status" value="1"/>
</dbReference>
<keyword evidence="4" id="KW-0809">Transit peptide</keyword>
<comment type="caution">
    <text evidence="7">The sequence shown here is derived from an EMBL/GenBank/DDBJ whole genome shotgun (WGS) entry which is preliminary data.</text>
</comment>
<sequence>MSFRLPHLRPIITLIHSPKCATSTKALRILKTAKTSSQDAFDVDIIDHTRQEVTKDQLVTIAEYLGNDFKQVLKKPNEDGENAIAPEENIQNRSHEKIDEEFLPKTVDQFVSIVKKNPSRLRPPILVDWNKGHAIATRPPEKIIDFLKNLGYLK</sequence>
<proteinExistence type="inferred from homology"/>
<dbReference type="Gene3D" id="3.40.30.10">
    <property type="entry name" value="Glutaredoxin"/>
    <property type="match status" value="1"/>
</dbReference>